<evidence type="ECO:0000313" key="2">
    <source>
        <dbReference type="Proteomes" id="UP001239111"/>
    </source>
</evidence>
<gene>
    <name evidence="1" type="ORF">QAD02_011688</name>
</gene>
<name>A0ACC2NXQ7_9HYME</name>
<keyword evidence="2" id="KW-1185">Reference proteome</keyword>
<protein>
    <submittedName>
        <fullName evidence="1">Uncharacterized protein</fullName>
    </submittedName>
</protein>
<proteinExistence type="predicted"/>
<accession>A0ACC2NXQ7</accession>
<reference evidence="1" key="1">
    <citation type="submission" date="2023-04" db="EMBL/GenBank/DDBJ databases">
        <title>A chromosome-level genome assembly of the parasitoid wasp Eretmocerus hayati.</title>
        <authorList>
            <person name="Zhong Y."/>
            <person name="Liu S."/>
            <person name="Liu Y."/>
        </authorList>
    </citation>
    <scope>NUCLEOTIDE SEQUENCE</scope>
    <source>
        <strain evidence="1">ZJU_SS_LIU_2023</strain>
    </source>
</reference>
<organism evidence="1 2">
    <name type="scientific">Eretmocerus hayati</name>
    <dbReference type="NCBI Taxonomy" id="131215"/>
    <lineage>
        <taxon>Eukaryota</taxon>
        <taxon>Metazoa</taxon>
        <taxon>Ecdysozoa</taxon>
        <taxon>Arthropoda</taxon>
        <taxon>Hexapoda</taxon>
        <taxon>Insecta</taxon>
        <taxon>Pterygota</taxon>
        <taxon>Neoptera</taxon>
        <taxon>Endopterygota</taxon>
        <taxon>Hymenoptera</taxon>
        <taxon>Apocrita</taxon>
        <taxon>Proctotrupomorpha</taxon>
        <taxon>Chalcidoidea</taxon>
        <taxon>Aphelinidae</taxon>
        <taxon>Aphelininae</taxon>
        <taxon>Eretmocerus</taxon>
    </lineage>
</organism>
<sequence length="357" mass="39578">MSYHVFQKASVTEQWVGAGGCLYYGYWIDRKVLTYRLDTIIGPAKIGGPRRDVKRHFKLYPGLRSESSHILWYMDYHFSNKGETARIEDPIEESNSIHDSFSREDEQGQYDAWMDLDSQVQVVDGEPVWSLMVSGALENLPANGGSLQHLTATQLQVDKIVCGCDSTQAKTVQNLTKISAVGISIGGASKELDAIASRSMNDSDEEMSSRQLQFVGQNLMPALHAYSIRTMEHLNVNQGKLQSLRENVEQLGLVMYTIAETAAAMAIEEFRSMVQEEEHKLLDEDASQNDAQKCAQHDGNNAESRSDASDADLQELLLQSFCKFDISLIKDGGANDYSGACAKSAMQGPLHSLIQKP</sequence>
<dbReference type="Proteomes" id="UP001239111">
    <property type="component" value="Chromosome 2"/>
</dbReference>
<comment type="caution">
    <text evidence="1">The sequence shown here is derived from an EMBL/GenBank/DDBJ whole genome shotgun (WGS) entry which is preliminary data.</text>
</comment>
<dbReference type="EMBL" id="CM056742">
    <property type="protein sequence ID" value="KAJ8675902.1"/>
    <property type="molecule type" value="Genomic_DNA"/>
</dbReference>
<evidence type="ECO:0000313" key="1">
    <source>
        <dbReference type="EMBL" id="KAJ8675902.1"/>
    </source>
</evidence>